<dbReference type="InterPro" id="IPR014945">
    <property type="entry name" value="DUF1816"/>
</dbReference>
<dbReference type="EMBL" id="BDQK01000007">
    <property type="protein sequence ID" value="GBF80382.1"/>
    <property type="molecule type" value="Genomic_DNA"/>
</dbReference>
<reference evidence="2" key="1">
    <citation type="submission" date="2017-05" db="EMBL/GenBank/DDBJ databases">
        <title>Physiological properties and genetic analysis related to exopolysaccharide production of fresh-water unicellular cyanobacterium Aphanothece sacrum, Suizenji Nori, that has been cultured as a food source in Japan.</title>
        <authorList>
            <person name="Kanesaki Y."/>
            <person name="Yoshikawa S."/>
            <person name="Ohki K."/>
        </authorList>
    </citation>
    <scope>NUCLEOTIDE SEQUENCE [LARGE SCALE GENOMIC DNA]</scope>
    <source>
        <strain evidence="2">FPU1</strain>
    </source>
</reference>
<keyword evidence="2" id="KW-1185">Reference proteome</keyword>
<organism evidence="1 2">
    <name type="scientific">Aphanothece sacrum FPU1</name>
    <dbReference type="NCBI Taxonomy" id="1920663"/>
    <lineage>
        <taxon>Bacteria</taxon>
        <taxon>Bacillati</taxon>
        <taxon>Cyanobacteriota</taxon>
        <taxon>Cyanophyceae</taxon>
        <taxon>Oscillatoriophycideae</taxon>
        <taxon>Chroococcales</taxon>
        <taxon>Aphanothecaceae</taxon>
        <taxon>Aphanothece</taxon>
    </lineage>
</organism>
<dbReference type="OrthoDB" id="560125at2"/>
<gene>
    <name evidence="1" type="ORF">AsFPU1_1783</name>
</gene>
<evidence type="ECO:0000313" key="2">
    <source>
        <dbReference type="Proteomes" id="UP000287247"/>
    </source>
</evidence>
<dbReference type="RefSeq" id="WP_124974184.1">
    <property type="nucleotide sequence ID" value="NZ_BDQK01000007.1"/>
</dbReference>
<dbReference type="AlphaFoldDB" id="A0A401IGG6"/>
<evidence type="ECO:0008006" key="3">
    <source>
        <dbReference type="Google" id="ProtNLM"/>
    </source>
</evidence>
<evidence type="ECO:0000313" key="1">
    <source>
        <dbReference type="EMBL" id="GBF80382.1"/>
    </source>
</evidence>
<dbReference type="Pfam" id="PF08846">
    <property type="entry name" value="DUF1816"/>
    <property type="match status" value="1"/>
</dbReference>
<name>A0A401IGG6_APHSA</name>
<accession>A0A401IGG6</accession>
<protein>
    <recommendedName>
        <fullName evidence="3">DUF1816 domain-containing protein</fullName>
    </recommendedName>
</protein>
<sequence length="94" mass="10662">MKEPILKVLDVLGLAYWVEIITDNPKCTYYFGPFVSKEEAQTSYGGYVEDLYGEGAKDIKVQVKRCKPHKLTLFDEVEDIKKFKSIPSLSGQAL</sequence>
<proteinExistence type="predicted"/>
<comment type="caution">
    <text evidence="1">The sequence shown here is derived from an EMBL/GenBank/DDBJ whole genome shotgun (WGS) entry which is preliminary data.</text>
</comment>
<dbReference type="Proteomes" id="UP000287247">
    <property type="component" value="Unassembled WGS sequence"/>
</dbReference>